<dbReference type="PANTHER" id="PTHR43214:SF41">
    <property type="entry name" value="NITRATE_NITRITE RESPONSE REGULATOR PROTEIN NARP"/>
    <property type="match status" value="1"/>
</dbReference>
<dbReference type="InterPro" id="IPR000792">
    <property type="entry name" value="Tscrpt_reg_LuxR_C"/>
</dbReference>
<keyword evidence="9" id="KW-1185">Reference proteome</keyword>
<dbReference type="Proteomes" id="UP000580043">
    <property type="component" value="Unassembled WGS sequence"/>
</dbReference>
<accession>A0A848FZP9</accession>
<evidence type="ECO:0000256" key="1">
    <source>
        <dbReference type="ARBA" id="ARBA00022553"/>
    </source>
</evidence>
<dbReference type="PROSITE" id="PS50043">
    <property type="entry name" value="HTH_LUXR_2"/>
    <property type="match status" value="1"/>
</dbReference>
<dbReference type="PROSITE" id="PS50110">
    <property type="entry name" value="RESPONSE_REGULATORY"/>
    <property type="match status" value="1"/>
</dbReference>
<dbReference type="RefSeq" id="WP_169145048.1">
    <property type="nucleotide sequence ID" value="NZ_JABBGA010000004.1"/>
</dbReference>
<organism evidence="8 9">
    <name type="scientific">Zoogloea dura</name>
    <dbReference type="NCBI Taxonomy" id="2728840"/>
    <lineage>
        <taxon>Bacteria</taxon>
        <taxon>Pseudomonadati</taxon>
        <taxon>Pseudomonadota</taxon>
        <taxon>Betaproteobacteria</taxon>
        <taxon>Rhodocyclales</taxon>
        <taxon>Zoogloeaceae</taxon>
        <taxon>Zoogloea</taxon>
    </lineage>
</organism>
<protein>
    <submittedName>
        <fullName evidence="8">Response regulator transcription factor</fullName>
    </submittedName>
</protein>
<evidence type="ECO:0000259" key="7">
    <source>
        <dbReference type="PROSITE" id="PS50110"/>
    </source>
</evidence>
<name>A0A848FZP9_9RHOO</name>
<dbReference type="EMBL" id="JABBGA010000004">
    <property type="protein sequence ID" value="NML25407.1"/>
    <property type="molecule type" value="Genomic_DNA"/>
</dbReference>
<dbReference type="GO" id="GO:0000160">
    <property type="term" value="P:phosphorelay signal transduction system"/>
    <property type="evidence" value="ECO:0007669"/>
    <property type="project" value="InterPro"/>
</dbReference>
<keyword evidence="2" id="KW-0805">Transcription regulation</keyword>
<keyword evidence="4" id="KW-0804">Transcription</keyword>
<dbReference type="Gene3D" id="3.40.50.2300">
    <property type="match status" value="1"/>
</dbReference>
<evidence type="ECO:0000313" key="8">
    <source>
        <dbReference type="EMBL" id="NML25407.1"/>
    </source>
</evidence>
<evidence type="ECO:0000259" key="6">
    <source>
        <dbReference type="PROSITE" id="PS50043"/>
    </source>
</evidence>
<evidence type="ECO:0000256" key="2">
    <source>
        <dbReference type="ARBA" id="ARBA00023015"/>
    </source>
</evidence>
<dbReference type="SMART" id="SM00448">
    <property type="entry name" value="REC"/>
    <property type="match status" value="1"/>
</dbReference>
<dbReference type="SUPFAM" id="SSF52172">
    <property type="entry name" value="CheY-like"/>
    <property type="match status" value="1"/>
</dbReference>
<proteinExistence type="predicted"/>
<comment type="caution">
    <text evidence="8">The sequence shown here is derived from an EMBL/GenBank/DDBJ whole genome shotgun (WGS) entry which is preliminary data.</text>
</comment>
<dbReference type="PANTHER" id="PTHR43214">
    <property type="entry name" value="TWO-COMPONENT RESPONSE REGULATOR"/>
    <property type="match status" value="1"/>
</dbReference>
<dbReference type="AlphaFoldDB" id="A0A848FZP9"/>
<dbReference type="InterPro" id="IPR001789">
    <property type="entry name" value="Sig_transdc_resp-reg_receiver"/>
</dbReference>
<dbReference type="Pfam" id="PF00196">
    <property type="entry name" value="GerE"/>
    <property type="match status" value="1"/>
</dbReference>
<sequence length="209" mass="22813">MATILIVDDHAVVRGGLRQFLADTDDLEITAEAATGAEAVALVQESDWSLVLLDIGLPDLSGLEVLKQIKRLRPNMPVLIFSMFSEDEFAIPSLEAGASGYLNKDSRPSHILTAIRTVIGGARYVSPTLAEKLLAGVAPTGRRLRHESLSRREAEVLLMLSKGTSLTKIGESLHVSVKTVSTYRARILEKLDVQSNAELTRYVIEHRLG</sequence>
<dbReference type="PRINTS" id="PR00038">
    <property type="entry name" value="HTHLUXR"/>
</dbReference>
<evidence type="ECO:0000313" key="9">
    <source>
        <dbReference type="Proteomes" id="UP000580043"/>
    </source>
</evidence>
<dbReference type="InterPro" id="IPR011006">
    <property type="entry name" value="CheY-like_superfamily"/>
</dbReference>
<keyword evidence="1 5" id="KW-0597">Phosphoprotein</keyword>
<reference evidence="8 9" key="1">
    <citation type="submission" date="2020-04" db="EMBL/GenBank/DDBJ databases">
        <title>Zoogloea sp. G-4-1-14 isolated from soil.</title>
        <authorList>
            <person name="Dahal R.H."/>
        </authorList>
    </citation>
    <scope>NUCLEOTIDE SEQUENCE [LARGE SCALE GENOMIC DNA]</scope>
    <source>
        <strain evidence="8 9">G-4-1-14</strain>
    </source>
</reference>
<feature type="modified residue" description="4-aspartylphosphate" evidence="5">
    <location>
        <position position="54"/>
    </location>
</feature>
<evidence type="ECO:0000256" key="3">
    <source>
        <dbReference type="ARBA" id="ARBA00023125"/>
    </source>
</evidence>
<dbReference type="SUPFAM" id="SSF46894">
    <property type="entry name" value="C-terminal effector domain of the bipartite response regulators"/>
    <property type="match status" value="1"/>
</dbReference>
<keyword evidence="3" id="KW-0238">DNA-binding</keyword>
<feature type="domain" description="HTH luxR-type" evidence="6">
    <location>
        <begin position="142"/>
        <end position="207"/>
    </location>
</feature>
<dbReference type="SMART" id="SM00421">
    <property type="entry name" value="HTH_LUXR"/>
    <property type="match status" value="1"/>
</dbReference>
<dbReference type="InterPro" id="IPR016032">
    <property type="entry name" value="Sig_transdc_resp-reg_C-effctor"/>
</dbReference>
<dbReference type="InterPro" id="IPR058245">
    <property type="entry name" value="NreC/VraR/RcsB-like_REC"/>
</dbReference>
<dbReference type="InterPro" id="IPR039420">
    <property type="entry name" value="WalR-like"/>
</dbReference>
<evidence type="ECO:0000256" key="5">
    <source>
        <dbReference type="PROSITE-ProRule" id="PRU00169"/>
    </source>
</evidence>
<evidence type="ECO:0000256" key="4">
    <source>
        <dbReference type="ARBA" id="ARBA00023163"/>
    </source>
</evidence>
<dbReference type="GO" id="GO:0003677">
    <property type="term" value="F:DNA binding"/>
    <property type="evidence" value="ECO:0007669"/>
    <property type="project" value="UniProtKB-KW"/>
</dbReference>
<dbReference type="CDD" id="cd17535">
    <property type="entry name" value="REC_NarL-like"/>
    <property type="match status" value="1"/>
</dbReference>
<dbReference type="Pfam" id="PF00072">
    <property type="entry name" value="Response_reg"/>
    <property type="match status" value="1"/>
</dbReference>
<feature type="domain" description="Response regulatory" evidence="7">
    <location>
        <begin position="3"/>
        <end position="119"/>
    </location>
</feature>
<gene>
    <name evidence="8" type="ORF">HHL15_06615</name>
</gene>
<dbReference type="CDD" id="cd06170">
    <property type="entry name" value="LuxR_C_like"/>
    <property type="match status" value="1"/>
</dbReference>
<dbReference type="GO" id="GO:0006355">
    <property type="term" value="P:regulation of DNA-templated transcription"/>
    <property type="evidence" value="ECO:0007669"/>
    <property type="project" value="InterPro"/>
</dbReference>